<feature type="modified residue" description="4-aspartylphosphate" evidence="6">
    <location>
        <position position="54"/>
    </location>
</feature>
<accession>A0A379C4Q0</accession>
<evidence type="ECO:0000256" key="5">
    <source>
        <dbReference type="ARBA" id="ARBA00023163"/>
    </source>
</evidence>
<keyword evidence="2" id="KW-0902">Two-component regulatory system</keyword>
<dbReference type="OrthoDB" id="9802426at2"/>
<dbReference type="AlphaFoldDB" id="A0A379C4Q0"/>
<dbReference type="STRING" id="1122949.GCA_000378725_01182"/>
<evidence type="ECO:0000256" key="2">
    <source>
        <dbReference type="ARBA" id="ARBA00023012"/>
    </source>
</evidence>
<dbReference type="SUPFAM" id="SSF46894">
    <property type="entry name" value="C-terminal effector domain of the bipartite response regulators"/>
    <property type="match status" value="1"/>
</dbReference>
<feature type="DNA-binding region" description="OmpR/PhoB-type" evidence="7">
    <location>
        <begin position="130"/>
        <end position="228"/>
    </location>
</feature>
<dbReference type="GO" id="GO:0000156">
    <property type="term" value="F:phosphorelay response regulator activity"/>
    <property type="evidence" value="ECO:0007669"/>
    <property type="project" value="TreeGrafter"/>
</dbReference>
<dbReference type="Pfam" id="PF00486">
    <property type="entry name" value="Trans_reg_C"/>
    <property type="match status" value="1"/>
</dbReference>
<evidence type="ECO:0000313" key="10">
    <source>
        <dbReference type="EMBL" id="SUB57240.1"/>
    </source>
</evidence>
<dbReference type="Gene3D" id="1.10.10.10">
    <property type="entry name" value="Winged helix-like DNA-binding domain superfamily/Winged helix DNA-binding domain"/>
    <property type="match status" value="1"/>
</dbReference>
<dbReference type="Gene3D" id="3.40.50.2300">
    <property type="match status" value="1"/>
</dbReference>
<dbReference type="InterPro" id="IPR036388">
    <property type="entry name" value="WH-like_DNA-bd_sf"/>
</dbReference>
<protein>
    <submittedName>
        <fullName evidence="10">Sensory transduction protein regX3</fullName>
    </submittedName>
</protein>
<evidence type="ECO:0000256" key="6">
    <source>
        <dbReference type="PROSITE-ProRule" id="PRU00169"/>
    </source>
</evidence>
<dbReference type="InterPro" id="IPR011006">
    <property type="entry name" value="CheY-like_superfamily"/>
</dbReference>
<evidence type="ECO:0000313" key="11">
    <source>
        <dbReference type="Proteomes" id="UP000255517"/>
    </source>
</evidence>
<dbReference type="CDD" id="cd00383">
    <property type="entry name" value="trans_reg_C"/>
    <property type="match status" value="1"/>
</dbReference>
<dbReference type="InterPro" id="IPR039420">
    <property type="entry name" value="WalR-like"/>
</dbReference>
<dbReference type="InterPro" id="IPR016032">
    <property type="entry name" value="Sig_transdc_resp-reg_C-effctor"/>
</dbReference>
<name>A0A379C4Q0_9FIRM</name>
<dbReference type="RefSeq" id="WP_019034910.1">
    <property type="nucleotide sequence ID" value="NZ_CAMUOS010000001.1"/>
</dbReference>
<dbReference type="PROSITE" id="PS51755">
    <property type="entry name" value="OMPR_PHOB"/>
    <property type="match status" value="1"/>
</dbReference>
<evidence type="ECO:0000256" key="4">
    <source>
        <dbReference type="ARBA" id="ARBA00023125"/>
    </source>
</evidence>
<keyword evidence="1 6" id="KW-0597">Phosphoprotein</keyword>
<feature type="domain" description="Response regulatory" evidence="8">
    <location>
        <begin position="5"/>
        <end position="118"/>
    </location>
</feature>
<evidence type="ECO:0000256" key="7">
    <source>
        <dbReference type="PROSITE-ProRule" id="PRU01091"/>
    </source>
</evidence>
<sequence length="233" mass="26810">MKDFKILVCEDDKNIANSIGLYLENEGFSVIYAYDGLEAIEVFKNQGADLIIMDLMMPRLSGEEAIKKLRDISFVPIIILSAKSEDYDKVIGLNIGADDYITKPFNPLELIARVGSNLRRYHSYDNLASSEIIQIGNIKLNTLEKTCSVDDKIINLTSLEYKILEFLMKNPNKVFSIESIYEHVWNEPAIEAKTVTVHIRRIREKIEVDPKRPMYIQVAWGLGYKFVDNKRRK</sequence>
<dbReference type="PANTHER" id="PTHR48111">
    <property type="entry name" value="REGULATOR OF RPOS"/>
    <property type="match status" value="1"/>
</dbReference>
<keyword evidence="4 7" id="KW-0238">DNA-binding</keyword>
<evidence type="ECO:0000259" key="8">
    <source>
        <dbReference type="PROSITE" id="PS50110"/>
    </source>
</evidence>
<dbReference type="GO" id="GO:0006355">
    <property type="term" value="P:regulation of DNA-templated transcription"/>
    <property type="evidence" value="ECO:0007669"/>
    <property type="project" value="InterPro"/>
</dbReference>
<dbReference type="PROSITE" id="PS50110">
    <property type="entry name" value="RESPONSE_REGULATORY"/>
    <property type="match status" value="1"/>
</dbReference>
<dbReference type="Pfam" id="PF00072">
    <property type="entry name" value="Response_reg"/>
    <property type="match status" value="1"/>
</dbReference>
<evidence type="ECO:0000259" key="9">
    <source>
        <dbReference type="PROSITE" id="PS51755"/>
    </source>
</evidence>
<dbReference type="SUPFAM" id="SSF52172">
    <property type="entry name" value="CheY-like"/>
    <property type="match status" value="1"/>
</dbReference>
<feature type="domain" description="OmpR/PhoB-type" evidence="9">
    <location>
        <begin position="130"/>
        <end position="228"/>
    </location>
</feature>
<proteinExistence type="predicted"/>
<dbReference type="GO" id="GO:0000976">
    <property type="term" value="F:transcription cis-regulatory region binding"/>
    <property type="evidence" value="ECO:0007669"/>
    <property type="project" value="TreeGrafter"/>
</dbReference>
<keyword evidence="3" id="KW-0805">Transcription regulation</keyword>
<dbReference type="SMART" id="SM00862">
    <property type="entry name" value="Trans_reg_C"/>
    <property type="match status" value="1"/>
</dbReference>
<dbReference type="SMART" id="SM00448">
    <property type="entry name" value="REC"/>
    <property type="match status" value="1"/>
</dbReference>
<dbReference type="InterPro" id="IPR001789">
    <property type="entry name" value="Sig_transdc_resp-reg_receiver"/>
</dbReference>
<dbReference type="Proteomes" id="UP000255517">
    <property type="component" value="Unassembled WGS sequence"/>
</dbReference>
<dbReference type="CDD" id="cd17574">
    <property type="entry name" value="REC_OmpR"/>
    <property type="match status" value="1"/>
</dbReference>
<dbReference type="FunFam" id="1.10.10.10:FF:000018">
    <property type="entry name" value="DNA-binding response regulator ResD"/>
    <property type="match status" value="1"/>
</dbReference>
<evidence type="ECO:0000256" key="1">
    <source>
        <dbReference type="ARBA" id="ARBA00022553"/>
    </source>
</evidence>
<keyword evidence="5" id="KW-0804">Transcription</keyword>
<dbReference type="Gene3D" id="6.10.250.690">
    <property type="match status" value="1"/>
</dbReference>
<organism evidence="10 11">
    <name type="scientific">Peptoniphilus lacrimalis</name>
    <dbReference type="NCBI Taxonomy" id="33031"/>
    <lineage>
        <taxon>Bacteria</taxon>
        <taxon>Bacillati</taxon>
        <taxon>Bacillota</taxon>
        <taxon>Tissierellia</taxon>
        <taxon>Tissierellales</taxon>
        <taxon>Peptoniphilaceae</taxon>
        <taxon>Peptoniphilus</taxon>
    </lineage>
</organism>
<dbReference type="EMBL" id="UGSZ01000001">
    <property type="protein sequence ID" value="SUB57240.1"/>
    <property type="molecule type" value="Genomic_DNA"/>
</dbReference>
<gene>
    <name evidence="10" type="primary">regX3_1</name>
    <name evidence="10" type="ORF">NCTC13149_01074</name>
</gene>
<dbReference type="GO" id="GO:0032993">
    <property type="term" value="C:protein-DNA complex"/>
    <property type="evidence" value="ECO:0007669"/>
    <property type="project" value="TreeGrafter"/>
</dbReference>
<dbReference type="InterPro" id="IPR001867">
    <property type="entry name" value="OmpR/PhoB-type_DNA-bd"/>
</dbReference>
<reference evidence="10 11" key="1">
    <citation type="submission" date="2018-06" db="EMBL/GenBank/DDBJ databases">
        <authorList>
            <consortium name="Pathogen Informatics"/>
            <person name="Doyle S."/>
        </authorList>
    </citation>
    <scope>NUCLEOTIDE SEQUENCE [LARGE SCALE GENOMIC DNA]</scope>
    <source>
        <strain evidence="10 11">NCTC13149</strain>
    </source>
</reference>
<dbReference type="PANTHER" id="PTHR48111:SF2">
    <property type="entry name" value="RESPONSE REGULATOR SAER"/>
    <property type="match status" value="1"/>
</dbReference>
<evidence type="ECO:0000256" key="3">
    <source>
        <dbReference type="ARBA" id="ARBA00023015"/>
    </source>
</evidence>
<dbReference type="GO" id="GO:0005829">
    <property type="term" value="C:cytosol"/>
    <property type="evidence" value="ECO:0007669"/>
    <property type="project" value="TreeGrafter"/>
</dbReference>